<reference evidence="2" key="1">
    <citation type="submission" date="2023-07" db="EMBL/GenBank/DDBJ databases">
        <title>Genomic Encyclopedia of Type Strains, Phase IV (KMG-IV): sequencing the most valuable type-strain genomes for metagenomic binning, comparative biology and taxonomic classification.</title>
        <authorList>
            <person name="Goeker M."/>
        </authorList>
    </citation>
    <scope>NUCLEOTIDE SEQUENCE</scope>
    <source>
        <strain evidence="2">DSM 23947</strain>
    </source>
</reference>
<protein>
    <submittedName>
        <fullName evidence="2">Uncharacterized protein</fullName>
    </submittedName>
</protein>
<sequence>MEKKKKKQPINKENPLETKAAGGNPKLVGPNRPST</sequence>
<dbReference type="EMBL" id="JAUSUC010000001">
    <property type="protein sequence ID" value="MDQ0213655.1"/>
    <property type="molecule type" value="Genomic_DNA"/>
</dbReference>
<comment type="caution">
    <text evidence="2">The sequence shown here is derived from an EMBL/GenBank/DDBJ whole genome shotgun (WGS) entry which is preliminary data.</text>
</comment>
<keyword evidence="3" id="KW-1185">Reference proteome</keyword>
<proteinExistence type="predicted"/>
<dbReference type="Proteomes" id="UP001237207">
    <property type="component" value="Unassembled WGS sequence"/>
</dbReference>
<gene>
    <name evidence="2" type="ORF">J2S13_000049</name>
</gene>
<dbReference type="AlphaFoldDB" id="A0AAJ1SVK3"/>
<feature type="region of interest" description="Disordered" evidence="1">
    <location>
        <begin position="1"/>
        <end position="35"/>
    </location>
</feature>
<evidence type="ECO:0000256" key="1">
    <source>
        <dbReference type="SAM" id="MobiDB-lite"/>
    </source>
</evidence>
<organism evidence="2 3">
    <name type="scientific">Oikeobacillus pervagus</name>
    <dbReference type="NCBI Taxonomy" id="1325931"/>
    <lineage>
        <taxon>Bacteria</taxon>
        <taxon>Bacillati</taxon>
        <taxon>Bacillota</taxon>
        <taxon>Bacilli</taxon>
        <taxon>Bacillales</taxon>
        <taxon>Bacillaceae</taxon>
        <taxon>Oikeobacillus</taxon>
    </lineage>
</organism>
<evidence type="ECO:0000313" key="2">
    <source>
        <dbReference type="EMBL" id="MDQ0213655.1"/>
    </source>
</evidence>
<accession>A0AAJ1SVK3</accession>
<evidence type="ECO:0000313" key="3">
    <source>
        <dbReference type="Proteomes" id="UP001237207"/>
    </source>
</evidence>
<name>A0AAJ1SVK3_9BACI</name>